<evidence type="ECO:0000313" key="1">
    <source>
        <dbReference type="EMBL" id="MFC0470786.1"/>
    </source>
</evidence>
<dbReference type="RefSeq" id="WP_335960409.1">
    <property type="nucleotide sequence ID" value="NZ_JAXBLX010000010.1"/>
</dbReference>
<evidence type="ECO:0000313" key="2">
    <source>
        <dbReference type="Proteomes" id="UP001589838"/>
    </source>
</evidence>
<comment type="caution">
    <text evidence="1">The sequence shown here is derived from an EMBL/GenBank/DDBJ whole genome shotgun (WGS) entry which is preliminary data.</text>
</comment>
<organism evidence="1 2">
    <name type="scientific">Halalkalibacter kiskunsagensis</name>
    <dbReference type="NCBI Taxonomy" id="1548599"/>
    <lineage>
        <taxon>Bacteria</taxon>
        <taxon>Bacillati</taxon>
        <taxon>Bacillota</taxon>
        <taxon>Bacilli</taxon>
        <taxon>Bacillales</taxon>
        <taxon>Bacillaceae</taxon>
        <taxon>Halalkalibacter</taxon>
    </lineage>
</organism>
<gene>
    <name evidence="1" type="ORF">ACFFHM_09850</name>
</gene>
<sequence>MATNKKKKKAAPKIAASEKYQYTMKLVTSETCFICKQQCPRGLAYLEKMSKPGAIGKGVPCRLTKGRGFK</sequence>
<dbReference type="Proteomes" id="UP001589838">
    <property type="component" value="Unassembled WGS sequence"/>
</dbReference>
<reference evidence="1 2" key="1">
    <citation type="submission" date="2024-09" db="EMBL/GenBank/DDBJ databases">
        <authorList>
            <person name="Sun Q."/>
            <person name="Mori K."/>
        </authorList>
    </citation>
    <scope>NUCLEOTIDE SEQUENCE [LARGE SCALE GENOMIC DNA]</scope>
    <source>
        <strain evidence="1 2">NCAIM B.02610</strain>
    </source>
</reference>
<name>A0ABV6KBU5_9BACI</name>
<evidence type="ECO:0008006" key="3">
    <source>
        <dbReference type="Google" id="ProtNLM"/>
    </source>
</evidence>
<accession>A0ABV6KBU5</accession>
<dbReference type="EMBL" id="JBHLUX010000025">
    <property type="protein sequence ID" value="MFC0470786.1"/>
    <property type="molecule type" value="Genomic_DNA"/>
</dbReference>
<keyword evidence="2" id="KW-1185">Reference proteome</keyword>
<proteinExistence type="predicted"/>
<protein>
    <recommendedName>
        <fullName evidence="3">4Fe-4S ferredoxin-type domain-containing protein</fullName>
    </recommendedName>
</protein>